<dbReference type="PROSITE" id="PS51725">
    <property type="entry name" value="ABM"/>
    <property type="match status" value="1"/>
</dbReference>
<protein>
    <recommendedName>
        <fullName evidence="1">ABM domain-containing protein</fullName>
    </recommendedName>
</protein>
<dbReference type="AlphaFoldDB" id="A0A330HGJ7"/>
<dbReference type="EMBL" id="QMBP01000015">
    <property type="protein sequence ID" value="RAZ87230.1"/>
    <property type="molecule type" value="Genomic_DNA"/>
</dbReference>
<dbReference type="InterPro" id="IPR011008">
    <property type="entry name" value="Dimeric_a/b-barrel"/>
</dbReference>
<dbReference type="Proteomes" id="UP000251558">
    <property type="component" value="Unassembled WGS sequence"/>
</dbReference>
<sequence>MPAEDLFSSHRSVSGSAFVLKDVTNQRSQAMSTTVTLINVFTAKPGKQQELAKTLAEGTRSFFSKQPGSLSSSVVVGGDGSKVANISQWRSADDIAAFRSDPRFGAYMKSIVELAAGESVMGHTTYSHTGGIEDQEVA</sequence>
<keyword evidence="3" id="KW-1185">Reference proteome</keyword>
<dbReference type="InterPro" id="IPR007138">
    <property type="entry name" value="ABM_dom"/>
</dbReference>
<dbReference type="Gene3D" id="3.30.70.100">
    <property type="match status" value="1"/>
</dbReference>
<reference evidence="2 3" key="1">
    <citation type="submission" date="2018-07" db="EMBL/GenBank/DDBJ databases">
        <title>Diversity of Mesorhizobium strains in Brazil.</title>
        <authorList>
            <person name="Helene L.C.F."/>
            <person name="Dall'Agnol R."/>
            <person name="Delamuta J.R.M."/>
            <person name="Hungria M."/>
        </authorList>
    </citation>
    <scope>NUCLEOTIDE SEQUENCE [LARGE SCALE GENOMIC DNA]</scope>
    <source>
        <strain evidence="2 3">AC99b</strain>
    </source>
</reference>
<evidence type="ECO:0000313" key="2">
    <source>
        <dbReference type="EMBL" id="RAZ87230.1"/>
    </source>
</evidence>
<dbReference type="OrthoDB" id="1494517at2"/>
<evidence type="ECO:0000259" key="1">
    <source>
        <dbReference type="PROSITE" id="PS51725"/>
    </source>
</evidence>
<name>A0A330HGJ7_9HYPH</name>
<dbReference type="Pfam" id="PF03992">
    <property type="entry name" value="ABM"/>
    <property type="match status" value="1"/>
</dbReference>
<organism evidence="2 3">
    <name type="scientific">Mesorhizobium hawassense</name>
    <dbReference type="NCBI Taxonomy" id="1209954"/>
    <lineage>
        <taxon>Bacteria</taxon>
        <taxon>Pseudomonadati</taxon>
        <taxon>Pseudomonadota</taxon>
        <taxon>Alphaproteobacteria</taxon>
        <taxon>Hyphomicrobiales</taxon>
        <taxon>Phyllobacteriaceae</taxon>
        <taxon>Mesorhizobium</taxon>
    </lineage>
</organism>
<gene>
    <name evidence="2" type="ORF">DPM33_25935</name>
</gene>
<accession>A0A330HGJ7</accession>
<proteinExistence type="predicted"/>
<comment type="caution">
    <text evidence="2">The sequence shown here is derived from an EMBL/GenBank/DDBJ whole genome shotgun (WGS) entry which is preliminary data.</text>
</comment>
<dbReference type="SUPFAM" id="SSF54909">
    <property type="entry name" value="Dimeric alpha+beta barrel"/>
    <property type="match status" value="1"/>
</dbReference>
<feature type="domain" description="ABM" evidence="1">
    <location>
        <begin position="35"/>
        <end position="124"/>
    </location>
</feature>
<evidence type="ECO:0000313" key="3">
    <source>
        <dbReference type="Proteomes" id="UP000251558"/>
    </source>
</evidence>